<reference evidence="1 2" key="1">
    <citation type="submission" date="2016-03" db="EMBL/GenBank/DDBJ databases">
        <title>Chemosynthetic sulphur-oxidizing symbionts of marine invertebrate animals are capable of nitrogen fixation.</title>
        <authorList>
            <person name="Petersen J.M."/>
            <person name="Kemper A."/>
            <person name="Gruber-Vodicka H."/>
            <person name="Cardini U."/>
            <person name="Geest Mvander."/>
            <person name="Kleiner M."/>
            <person name="Bulgheresi S."/>
            <person name="Fussmann M."/>
            <person name="Herbold C."/>
            <person name="Seah B.K.B."/>
            <person name="Antony C.Paul."/>
            <person name="Liu D."/>
            <person name="Belitz A."/>
            <person name="Weber M."/>
        </authorList>
    </citation>
    <scope>NUCLEOTIDE SEQUENCE [LARGE SCALE GENOMIC DNA]</scope>
    <source>
        <strain evidence="1">G_D</strain>
    </source>
</reference>
<dbReference type="AlphaFoldDB" id="A0A1E2UT40"/>
<dbReference type="SUPFAM" id="SSF48371">
    <property type="entry name" value="ARM repeat"/>
    <property type="match status" value="1"/>
</dbReference>
<dbReference type="Proteomes" id="UP000094849">
    <property type="component" value="Unassembled WGS sequence"/>
</dbReference>
<protein>
    <recommendedName>
        <fullName evidence="3">HEAT repeat domain-containing protein</fullName>
    </recommendedName>
</protein>
<evidence type="ECO:0008006" key="3">
    <source>
        <dbReference type="Google" id="ProtNLM"/>
    </source>
</evidence>
<evidence type="ECO:0000313" key="1">
    <source>
        <dbReference type="EMBL" id="ODB97752.1"/>
    </source>
</evidence>
<organism evidence="1 2">
    <name type="scientific">Candidatus Thiodiazotropha endoloripes</name>
    <dbReference type="NCBI Taxonomy" id="1818881"/>
    <lineage>
        <taxon>Bacteria</taxon>
        <taxon>Pseudomonadati</taxon>
        <taxon>Pseudomonadota</taxon>
        <taxon>Gammaproteobacteria</taxon>
        <taxon>Chromatiales</taxon>
        <taxon>Sedimenticolaceae</taxon>
        <taxon>Candidatus Thiodiazotropha</taxon>
    </lineage>
</organism>
<keyword evidence="2" id="KW-1185">Reference proteome</keyword>
<evidence type="ECO:0000313" key="2">
    <source>
        <dbReference type="Proteomes" id="UP000094849"/>
    </source>
</evidence>
<dbReference type="InterPro" id="IPR016024">
    <property type="entry name" value="ARM-type_fold"/>
</dbReference>
<accession>A0A1E2UT40</accession>
<sequence>MSIRKALEKWNGKSVDEISRLYDLYGTDNDFARIIIPLFRQPDCESGATWMMKRYLEDHKHIDDASQDEVFKTLKSLNHWQSKLHLLQCLSYFKISNANKRRLELFLRECLTSSNKFVRAWAYNGFYELAIQHPQYMEETKSFFEMAMRDEAPSVKARIRDVMKQEF</sequence>
<proteinExistence type="predicted"/>
<dbReference type="EMBL" id="LVJZ01000003">
    <property type="protein sequence ID" value="ODB97752.1"/>
    <property type="molecule type" value="Genomic_DNA"/>
</dbReference>
<comment type="caution">
    <text evidence="1">The sequence shown here is derived from an EMBL/GenBank/DDBJ whole genome shotgun (WGS) entry which is preliminary data.</text>
</comment>
<gene>
    <name evidence="1" type="ORF">A3196_13880</name>
</gene>
<dbReference type="RefSeq" id="WP_069005507.1">
    <property type="nucleotide sequence ID" value="NZ_LVJX01000010.1"/>
</dbReference>
<name>A0A1E2UT40_9GAMM</name>